<dbReference type="Gene3D" id="1.20.1560.10">
    <property type="entry name" value="ABC transporter type 1, transmembrane domain"/>
    <property type="match status" value="1"/>
</dbReference>
<organism evidence="12 13">
    <name type="scientific">Fulvivirga sediminis</name>
    <dbReference type="NCBI Taxonomy" id="2803949"/>
    <lineage>
        <taxon>Bacteria</taxon>
        <taxon>Pseudomonadati</taxon>
        <taxon>Bacteroidota</taxon>
        <taxon>Cytophagia</taxon>
        <taxon>Cytophagales</taxon>
        <taxon>Fulvivirgaceae</taxon>
        <taxon>Fulvivirga</taxon>
    </lineage>
</organism>
<evidence type="ECO:0000256" key="8">
    <source>
        <dbReference type="ARBA" id="ARBA00023136"/>
    </source>
</evidence>
<keyword evidence="2" id="KW-0813">Transport</keyword>
<dbReference type="SMART" id="SM00382">
    <property type="entry name" value="AAA"/>
    <property type="match status" value="1"/>
</dbReference>
<dbReference type="InterPro" id="IPR017871">
    <property type="entry name" value="ABC_transporter-like_CS"/>
</dbReference>
<dbReference type="InterPro" id="IPR036640">
    <property type="entry name" value="ABC1_TM_sf"/>
</dbReference>
<comment type="subcellular location">
    <subcellularLocation>
        <location evidence="1">Cell membrane</location>
        <topology evidence="1">Multi-pass membrane protein</topology>
    </subcellularLocation>
</comment>
<evidence type="ECO:0000256" key="6">
    <source>
        <dbReference type="ARBA" id="ARBA00022840"/>
    </source>
</evidence>
<keyword evidence="4 9" id="KW-0812">Transmembrane</keyword>
<proteinExistence type="predicted"/>
<keyword evidence="6 12" id="KW-0067">ATP-binding</keyword>
<dbReference type="SUPFAM" id="SSF90123">
    <property type="entry name" value="ABC transporter transmembrane region"/>
    <property type="match status" value="1"/>
</dbReference>
<evidence type="ECO:0000259" key="10">
    <source>
        <dbReference type="PROSITE" id="PS50893"/>
    </source>
</evidence>
<evidence type="ECO:0000256" key="3">
    <source>
        <dbReference type="ARBA" id="ARBA00022475"/>
    </source>
</evidence>
<evidence type="ECO:0000313" key="13">
    <source>
        <dbReference type="Proteomes" id="UP000659388"/>
    </source>
</evidence>
<dbReference type="InterPro" id="IPR011527">
    <property type="entry name" value="ABC1_TM_dom"/>
</dbReference>
<evidence type="ECO:0000256" key="2">
    <source>
        <dbReference type="ARBA" id="ARBA00022448"/>
    </source>
</evidence>
<keyword evidence="13" id="KW-1185">Reference proteome</keyword>
<dbReference type="PROSITE" id="PS50929">
    <property type="entry name" value="ABC_TM1F"/>
    <property type="match status" value="1"/>
</dbReference>
<sequence length="595" mass="67267">MKELSYLNKYFFKYKYHLISGILFITLSVIFQIAPALIVRYAINLVTENINIYRSLDGLRLQDSYYSVFAGSIIIYAVLILALALLRGIFLFFVRQTIIAMSRLIEYDLKNEIYSHYQSLPLSFYRRNNTGDLMNRISEDVSKVRMYIGPSIMYGLNLFVLFAILIPYMFTINVTLTLFALIPLPILSISIYYVNNIINKRSEEIQISQSGLSTYAQEAFSGIRVLKSFTKEKDSVEQFTNKSDEYKIKSLKLTKIQSLFFPLILGLIGVSTILTVYAGSTQVINGTLTFGNIAEFIIYVNLLTWPVASLGWISSLIQRAAASQKRINEFLKTKNNIISTENLKKEIKGEVEFKDVTFVYPDSGIIALKKISFKIEPGQSLAIIGTTGSGKSTIANLISRLYDTSEGNVLIDNTDIEKYHLVSLRSQLGYVPQDVFLFSDTIYNNIAFGTIKMDEDRVIEAAKEADVYQNIMDFPEGFNTRVGERGITLSGGQKQRVSIARAISRNPKILMLDDSLSAVDTKTENTILNSMKRIMKGRTSIIISHRVSSAKLADKIIVLDDGQLVEKGTHEELIKLNGMYKELYDKQTPNEEELS</sequence>
<dbReference type="AlphaFoldDB" id="A0A937F478"/>
<dbReference type="Gene3D" id="3.40.50.300">
    <property type="entry name" value="P-loop containing nucleotide triphosphate hydrolases"/>
    <property type="match status" value="1"/>
</dbReference>
<dbReference type="PROSITE" id="PS50893">
    <property type="entry name" value="ABC_TRANSPORTER_2"/>
    <property type="match status" value="1"/>
</dbReference>
<gene>
    <name evidence="12" type="ORF">JL102_00425</name>
</gene>
<evidence type="ECO:0000256" key="7">
    <source>
        <dbReference type="ARBA" id="ARBA00022989"/>
    </source>
</evidence>
<evidence type="ECO:0000256" key="9">
    <source>
        <dbReference type="SAM" id="Phobius"/>
    </source>
</evidence>
<name>A0A937F478_9BACT</name>
<dbReference type="CDD" id="cd18541">
    <property type="entry name" value="ABC_6TM_TmrB_like"/>
    <property type="match status" value="1"/>
</dbReference>
<keyword evidence="5" id="KW-0547">Nucleotide-binding</keyword>
<protein>
    <submittedName>
        <fullName evidence="12">ABC transporter ATP-binding protein</fullName>
    </submittedName>
</protein>
<feature type="transmembrane region" description="Helical" evidence="9">
    <location>
        <begin position="259"/>
        <end position="284"/>
    </location>
</feature>
<dbReference type="EMBL" id="JAESIY010000001">
    <property type="protein sequence ID" value="MBL3654577.1"/>
    <property type="molecule type" value="Genomic_DNA"/>
</dbReference>
<dbReference type="InterPro" id="IPR003439">
    <property type="entry name" value="ABC_transporter-like_ATP-bd"/>
</dbReference>
<feature type="transmembrane region" description="Helical" evidence="9">
    <location>
        <begin position="152"/>
        <end position="170"/>
    </location>
</feature>
<keyword evidence="8 9" id="KW-0472">Membrane</keyword>
<keyword evidence="7 9" id="KW-1133">Transmembrane helix</keyword>
<evidence type="ECO:0000256" key="4">
    <source>
        <dbReference type="ARBA" id="ARBA00022692"/>
    </source>
</evidence>
<dbReference type="InterPro" id="IPR003593">
    <property type="entry name" value="AAA+_ATPase"/>
</dbReference>
<feature type="transmembrane region" description="Helical" evidence="9">
    <location>
        <begin position="65"/>
        <end position="94"/>
    </location>
</feature>
<evidence type="ECO:0000259" key="11">
    <source>
        <dbReference type="PROSITE" id="PS50929"/>
    </source>
</evidence>
<dbReference type="PANTHER" id="PTHR43394:SF1">
    <property type="entry name" value="ATP-BINDING CASSETTE SUB-FAMILY B MEMBER 10, MITOCHONDRIAL"/>
    <property type="match status" value="1"/>
</dbReference>
<feature type="domain" description="ABC transmembrane type-1" evidence="11">
    <location>
        <begin position="21"/>
        <end position="319"/>
    </location>
</feature>
<dbReference type="Proteomes" id="UP000659388">
    <property type="component" value="Unassembled WGS sequence"/>
</dbReference>
<dbReference type="GO" id="GO:0005524">
    <property type="term" value="F:ATP binding"/>
    <property type="evidence" value="ECO:0007669"/>
    <property type="project" value="UniProtKB-KW"/>
</dbReference>
<dbReference type="GO" id="GO:0015421">
    <property type="term" value="F:ABC-type oligopeptide transporter activity"/>
    <property type="evidence" value="ECO:0007669"/>
    <property type="project" value="TreeGrafter"/>
</dbReference>
<feature type="transmembrane region" description="Helical" evidence="9">
    <location>
        <begin position="296"/>
        <end position="317"/>
    </location>
</feature>
<dbReference type="GO" id="GO:0016887">
    <property type="term" value="F:ATP hydrolysis activity"/>
    <property type="evidence" value="ECO:0007669"/>
    <property type="project" value="InterPro"/>
</dbReference>
<keyword evidence="3" id="KW-1003">Cell membrane</keyword>
<feature type="transmembrane region" description="Helical" evidence="9">
    <location>
        <begin position="21"/>
        <end position="43"/>
    </location>
</feature>
<feature type="transmembrane region" description="Helical" evidence="9">
    <location>
        <begin position="176"/>
        <end position="194"/>
    </location>
</feature>
<accession>A0A937F478</accession>
<dbReference type="Pfam" id="PF00664">
    <property type="entry name" value="ABC_membrane"/>
    <property type="match status" value="1"/>
</dbReference>
<dbReference type="SUPFAM" id="SSF52540">
    <property type="entry name" value="P-loop containing nucleoside triphosphate hydrolases"/>
    <property type="match status" value="1"/>
</dbReference>
<dbReference type="RefSeq" id="WP_202241485.1">
    <property type="nucleotide sequence ID" value="NZ_JAESIY010000001.1"/>
</dbReference>
<evidence type="ECO:0000256" key="1">
    <source>
        <dbReference type="ARBA" id="ARBA00004651"/>
    </source>
</evidence>
<evidence type="ECO:0000256" key="5">
    <source>
        <dbReference type="ARBA" id="ARBA00022741"/>
    </source>
</evidence>
<dbReference type="PROSITE" id="PS00211">
    <property type="entry name" value="ABC_TRANSPORTER_1"/>
    <property type="match status" value="1"/>
</dbReference>
<dbReference type="PANTHER" id="PTHR43394">
    <property type="entry name" value="ATP-DEPENDENT PERMEASE MDL1, MITOCHONDRIAL"/>
    <property type="match status" value="1"/>
</dbReference>
<dbReference type="InterPro" id="IPR039421">
    <property type="entry name" value="Type_1_exporter"/>
</dbReference>
<dbReference type="GO" id="GO:0005886">
    <property type="term" value="C:plasma membrane"/>
    <property type="evidence" value="ECO:0007669"/>
    <property type="project" value="UniProtKB-SubCell"/>
</dbReference>
<dbReference type="FunFam" id="3.40.50.300:FF:000221">
    <property type="entry name" value="Multidrug ABC transporter ATP-binding protein"/>
    <property type="match status" value="1"/>
</dbReference>
<evidence type="ECO:0000313" key="12">
    <source>
        <dbReference type="EMBL" id="MBL3654577.1"/>
    </source>
</evidence>
<reference evidence="12" key="1">
    <citation type="submission" date="2021-01" db="EMBL/GenBank/DDBJ databases">
        <title>Fulvivirga kasyanovii gen. nov., sp nov., a novel member of the phylum Bacteroidetes isolated from seawater in a mussel farm.</title>
        <authorList>
            <person name="Zhao L.-H."/>
            <person name="Wang Z.-J."/>
        </authorList>
    </citation>
    <scope>NUCLEOTIDE SEQUENCE</scope>
    <source>
        <strain evidence="12">2943</strain>
    </source>
</reference>
<comment type="caution">
    <text evidence="12">The sequence shown here is derived from an EMBL/GenBank/DDBJ whole genome shotgun (WGS) entry which is preliminary data.</text>
</comment>
<dbReference type="Pfam" id="PF00005">
    <property type="entry name" value="ABC_tran"/>
    <property type="match status" value="1"/>
</dbReference>
<dbReference type="InterPro" id="IPR027417">
    <property type="entry name" value="P-loop_NTPase"/>
</dbReference>
<feature type="domain" description="ABC transporter" evidence="10">
    <location>
        <begin position="351"/>
        <end position="586"/>
    </location>
</feature>